<dbReference type="CDD" id="cd00158">
    <property type="entry name" value="RHOD"/>
    <property type="match status" value="1"/>
</dbReference>
<evidence type="ECO:0000313" key="3">
    <source>
        <dbReference type="Proteomes" id="UP000231638"/>
    </source>
</evidence>
<dbReference type="SUPFAM" id="SSF52821">
    <property type="entry name" value="Rhodanese/Cell cycle control phosphatase"/>
    <property type="match status" value="1"/>
</dbReference>
<protein>
    <submittedName>
        <fullName evidence="2">Sulfurtransferase</fullName>
    </submittedName>
</protein>
<dbReference type="STRING" id="366522.GCA_001548055_01385"/>
<organism evidence="2 3">
    <name type="scientific">Sulfurospirillum cavolei</name>
    <dbReference type="NCBI Taxonomy" id="366522"/>
    <lineage>
        <taxon>Bacteria</taxon>
        <taxon>Pseudomonadati</taxon>
        <taxon>Campylobacterota</taxon>
        <taxon>Epsilonproteobacteria</taxon>
        <taxon>Campylobacterales</taxon>
        <taxon>Sulfurospirillaceae</taxon>
        <taxon>Sulfurospirillum</taxon>
    </lineage>
</organism>
<comment type="caution">
    <text evidence="2">The sequence shown here is derived from an EMBL/GenBank/DDBJ whole genome shotgun (WGS) entry which is preliminary data.</text>
</comment>
<evidence type="ECO:0000259" key="1">
    <source>
        <dbReference type="PROSITE" id="PS50206"/>
    </source>
</evidence>
<dbReference type="InterPro" id="IPR036873">
    <property type="entry name" value="Rhodanese-like_dom_sf"/>
</dbReference>
<sequence>MSQLCLQEIERSHEIGSEALHVLLQARAKGRVSFWLIDVREKNEYTALSIKGTDGVFPISTLHTQLNAIFKLQDRLVIFYCTNASRTFRLIPRLKRMGFTKIAHLSGGIIEYGGEKLKNAPLPSSINHKEIL</sequence>
<gene>
    <name evidence="2" type="ORF">CFH80_09920</name>
</gene>
<dbReference type="GO" id="GO:0016740">
    <property type="term" value="F:transferase activity"/>
    <property type="evidence" value="ECO:0007669"/>
    <property type="project" value="UniProtKB-KW"/>
</dbReference>
<dbReference type="Gene3D" id="3.40.250.10">
    <property type="entry name" value="Rhodanese-like domain"/>
    <property type="match status" value="1"/>
</dbReference>
<dbReference type="InterPro" id="IPR001763">
    <property type="entry name" value="Rhodanese-like_dom"/>
</dbReference>
<reference evidence="2 3" key="1">
    <citation type="journal article" date="2017" name="Front. Microbiol.">
        <title>Comparative Genomic Analysis of the Class Epsilonproteobacteria and Proposed Reclassification to Epsilonbacteraeota (phyl. nov.).</title>
        <authorList>
            <person name="Waite D.W."/>
            <person name="Vanwonterghem I."/>
            <person name="Rinke C."/>
            <person name="Parks D.H."/>
            <person name="Zhang Y."/>
            <person name="Takai K."/>
            <person name="Sievert S.M."/>
            <person name="Simon J."/>
            <person name="Campbell B.J."/>
            <person name="Hanson T.E."/>
            <person name="Woyke T."/>
            <person name="Klotz M.G."/>
            <person name="Hugenholtz P."/>
        </authorList>
    </citation>
    <scope>NUCLEOTIDE SEQUENCE [LARGE SCALE GENOMIC DNA]</scope>
    <source>
        <strain evidence="2">UBA11420</strain>
    </source>
</reference>
<feature type="domain" description="Rhodanese" evidence="1">
    <location>
        <begin position="30"/>
        <end position="121"/>
    </location>
</feature>
<dbReference type="Pfam" id="PF00581">
    <property type="entry name" value="Rhodanese"/>
    <property type="match status" value="1"/>
</dbReference>
<proteinExistence type="predicted"/>
<dbReference type="Proteomes" id="UP000231638">
    <property type="component" value="Unassembled WGS sequence"/>
</dbReference>
<dbReference type="EMBL" id="DLUG01000259">
    <property type="protein sequence ID" value="DAB35484.1"/>
    <property type="molecule type" value="Genomic_DNA"/>
</dbReference>
<dbReference type="PROSITE" id="PS50206">
    <property type="entry name" value="RHODANESE_3"/>
    <property type="match status" value="1"/>
</dbReference>
<keyword evidence="2" id="KW-0808">Transferase</keyword>
<dbReference type="SMART" id="SM00450">
    <property type="entry name" value="RHOD"/>
    <property type="match status" value="1"/>
</dbReference>
<name>A0A2D3WCK6_9BACT</name>
<evidence type="ECO:0000313" key="2">
    <source>
        <dbReference type="EMBL" id="DAB35484.1"/>
    </source>
</evidence>
<accession>A0A2D3WCK6</accession>
<dbReference type="AlphaFoldDB" id="A0A2D3WCK6"/>